<keyword evidence="3" id="KW-0804">Transcription</keyword>
<dbReference type="InterPro" id="IPR020449">
    <property type="entry name" value="Tscrpt_reg_AraC-type_HTH"/>
</dbReference>
<dbReference type="EMBL" id="CP048000">
    <property type="protein sequence ID" value="QHQ59598.1"/>
    <property type="molecule type" value="Genomic_DNA"/>
</dbReference>
<dbReference type="InterPro" id="IPR009057">
    <property type="entry name" value="Homeodomain-like_sf"/>
</dbReference>
<evidence type="ECO:0000313" key="6">
    <source>
        <dbReference type="Proteomes" id="UP000464314"/>
    </source>
</evidence>
<proteinExistence type="predicted"/>
<evidence type="ECO:0000313" key="5">
    <source>
        <dbReference type="EMBL" id="QHQ59598.1"/>
    </source>
</evidence>
<dbReference type="InterPro" id="IPR037923">
    <property type="entry name" value="HTH-like"/>
</dbReference>
<dbReference type="Pfam" id="PF12833">
    <property type="entry name" value="HTH_18"/>
    <property type="match status" value="1"/>
</dbReference>
<name>A0A6P1TJZ9_9FIRM</name>
<sequence length="269" mass="30971">MPIYFDLSSQELPLTVDSIGNRWNQESIKRPNGFPHYHWLQTEQGAGEAIIDENHLHLTKGTGLLIAPFVPHSYHANEAVWKTSFVTFSGKLEADISKIVGNERYIPVADNTAFSSQGWIDNIISLHETGQINPVQLSIDCYAFLMNINCFRDYLEYLDQPLYIRYVAPVIKEIETKYNQDITIQKLANTVYVSPQYLSRLFKRFLGCGTYLYLTNYRMSKAKELLANRTDLAISQISFFVGYHDTSHFIAMFKNITGCTPLEFRQLHH</sequence>
<dbReference type="AlphaFoldDB" id="A0A6P1TJZ9"/>
<organism evidence="5 6">
    <name type="scientific">Anaerocolumna sedimenticola</name>
    <dbReference type="NCBI Taxonomy" id="2696063"/>
    <lineage>
        <taxon>Bacteria</taxon>
        <taxon>Bacillati</taxon>
        <taxon>Bacillota</taxon>
        <taxon>Clostridia</taxon>
        <taxon>Lachnospirales</taxon>
        <taxon>Lachnospiraceae</taxon>
        <taxon>Anaerocolumna</taxon>
    </lineage>
</organism>
<evidence type="ECO:0000256" key="3">
    <source>
        <dbReference type="ARBA" id="ARBA00023163"/>
    </source>
</evidence>
<keyword evidence="6" id="KW-1185">Reference proteome</keyword>
<dbReference type="SUPFAM" id="SSF46689">
    <property type="entry name" value="Homeodomain-like"/>
    <property type="match status" value="2"/>
</dbReference>
<dbReference type="SUPFAM" id="SSF51215">
    <property type="entry name" value="Regulatory protein AraC"/>
    <property type="match status" value="1"/>
</dbReference>
<reference evidence="5 6" key="1">
    <citation type="submission" date="2020-01" db="EMBL/GenBank/DDBJ databases">
        <title>Genome analysis of Anaerocolumna sp. CBA3638.</title>
        <authorList>
            <person name="Kim J."/>
            <person name="Roh S.W."/>
        </authorList>
    </citation>
    <scope>NUCLEOTIDE SEQUENCE [LARGE SCALE GENOMIC DNA]</scope>
    <source>
        <strain evidence="5 6">CBA3638</strain>
    </source>
</reference>
<dbReference type="GO" id="GO:0003700">
    <property type="term" value="F:DNA-binding transcription factor activity"/>
    <property type="evidence" value="ECO:0007669"/>
    <property type="project" value="InterPro"/>
</dbReference>
<dbReference type="PANTHER" id="PTHR43280:SF28">
    <property type="entry name" value="HTH-TYPE TRANSCRIPTIONAL ACTIVATOR RHAS"/>
    <property type="match status" value="1"/>
</dbReference>
<dbReference type="KEGG" id="anr:Ana3638_01275"/>
<accession>A0A6P1TJZ9</accession>
<gene>
    <name evidence="5" type="ORF">Ana3638_01275</name>
</gene>
<feature type="domain" description="HTH araC/xylS-type" evidence="4">
    <location>
        <begin position="168"/>
        <end position="267"/>
    </location>
</feature>
<dbReference type="PROSITE" id="PS01124">
    <property type="entry name" value="HTH_ARAC_FAMILY_2"/>
    <property type="match status" value="1"/>
</dbReference>
<dbReference type="GO" id="GO:0043565">
    <property type="term" value="F:sequence-specific DNA binding"/>
    <property type="evidence" value="ECO:0007669"/>
    <property type="project" value="InterPro"/>
</dbReference>
<protein>
    <submittedName>
        <fullName evidence="5">Helix-turn-helix domain-containing protein</fullName>
    </submittedName>
</protein>
<dbReference type="Gene3D" id="2.60.120.280">
    <property type="entry name" value="Regulatory protein AraC"/>
    <property type="match status" value="1"/>
</dbReference>
<evidence type="ECO:0000256" key="1">
    <source>
        <dbReference type="ARBA" id="ARBA00023015"/>
    </source>
</evidence>
<dbReference type="SMART" id="SM00342">
    <property type="entry name" value="HTH_ARAC"/>
    <property type="match status" value="1"/>
</dbReference>
<evidence type="ECO:0000259" key="4">
    <source>
        <dbReference type="PROSITE" id="PS01124"/>
    </source>
</evidence>
<dbReference type="InterPro" id="IPR018060">
    <property type="entry name" value="HTH_AraC"/>
</dbReference>
<dbReference type="Pfam" id="PF02311">
    <property type="entry name" value="AraC_binding"/>
    <property type="match status" value="1"/>
</dbReference>
<dbReference type="Proteomes" id="UP000464314">
    <property type="component" value="Chromosome"/>
</dbReference>
<dbReference type="PANTHER" id="PTHR43280">
    <property type="entry name" value="ARAC-FAMILY TRANSCRIPTIONAL REGULATOR"/>
    <property type="match status" value="1"/>
</dbReference>
<dbReference type="PRINTS" id="PR00032">
    <property type="entry name" value="HTHARAC"/>
</dbReference>
<keyword evidence="2" id="KW-0238">DNA-binding</keyword>
<dbReference type="InterPro" id="IPR003313">
    <property type="entry name" value="AraC-bd"/>
</dbReference>
<evidence type="ECO:0000256" key="2">
    <source>
        <dbReference type="ARBA" id="ARBA00023125"/>
    </source>
</evidence>
<keyword evidence="1" id="KW-0805">Transcription regulation</keyword>
<dbReference type="RefSeq" id="WP_161836324.1">
    <property type="nucleotide sequence ID" value="NZ_CP048000.1"/>
</dbReference>
<dbReference type="Gene3D" id="1.10.10.60">
    <property type="entry name" value="Homeodomain-like"/>
    <property type="match status" value="2"/>
</dbReference>